<dbReference type="PANTHER" id="PTHR22726">
    <property type="entry name" value="METALLOENDOPEPTIDASE OMA1"/>
    <property type="match status" value="1"/>
</dbReference>
<dbReference type="InterPro" id="IPR051156">
    <property type="entry name" value="Mito/Outer_Membr_Metalloprot"/>
</dbReference>
<evidence type="ECO:0000313" key="8">
    <source>
        <dbReference type="EMBL" id="KNE56881.1"/>
    </source>
</evidence>
<feature type="domain" description="Peptidase M48" evidence="7">
    <location>
        <begin position="120"/>
        <end position="301"/>
    </location>
</feature>
<evidence type="ECO:0000256" key="4">
    <source>
        <dbReference type="ARBA" id="ARBA00022833"/>
    </source>
</evidence>
<reference evidence="8 9" key="1">
    <citation type="submission" date="2009-11" db="EMBL/GenBank/DDBJ databases">
        <title>Annotation of Allomyces macrogynus ATCC 38327.</title>
        <authorList>
            <consortium name="The Broad Institute Genome Sequencing Platform"/>
            <person name="Russ C."/>
            <person name="Cuomo C."/>
            <person name="Burger G."/>
            <person name="Gray M.W."/>
            <person name="Holland P.W.H."/>
            <person name="King N."/>
            <person name="Lang F.B.F."/>
            <person name="Roger A.J."/>
            <person name="Ruiz-Trillo I."/>
            <person name="Young S.K."/>
            <person name="Zeng Q."/>
            <person name="Gargeya S."/>
            <person name="Fitzgerald M."/>
            <person name="Haas B."/>
            <person name="Abouelleil A."/>
            <person name="Alvarado L."/>
            <person name="Arachchi H.M."/>
            <person name="Berlin A."/>
            <person name="Chapman S.B."/>
            <person name="Gearin G."/>
            <person name="Goldberg J."/>
            <person name="Griggs A."/>
            <person name="Gujja S."/>
            <person name="Hansen M."/>
            <person name="Heiman D."/>
            <person name="Howarth C."/>
            <person name="Larimer J."/>
            <person name="Lui A."/>
            <person name="MacDonald P.J.P."/>
            <person name="McCowen C."/>
            <person name="Montmayeur A."/>
            <person name="Murphy C."/>
            <person name="Neiman D."/>
            <person name="Pearson M."/>
            <person name="Priest M."/>
            <person name="Roberts A."/>
            <person name="Saif S."/>
            <person name="Shea T."/>
            <person name="Sisk P."/>
            <person name="Stolte C."/>
            <person name="Sykes S."/>
            <person name="Wortman J."/>
            <person name="Nusbaum C."/>
            <person name="Birren B."/>
        </authorList>
    </citation>
    <scope>NUCLEOTIDE SEQUENCE [LARGE SCALE GENOMIC DNA]</scope>
    <source>
        <strain evidence="8 9">ATCC 38327</strain>
    </source>
</reference>
<dbReference type="GO" id="GO:0004222">
    <property type="term" value="F:metalloendopeptidase activity"/>
    <property type="evidence" value="ECO:0007669"/>
    <property type="project" value="InterPro"/>
</dbReference>
<dbReference type="GO" id="GO:0034982">
    <property type="term" value="P:mitochondrial protein processing"/>
    <property type="evidence" value="ECO:0007669"/>
    <property type="project" value="TreeGrafter"/>
</dbReference>
<dbReference type="VEuPathDB" id="FungiDB:AMAG_02652"/>
<accession>A0A0L0S387</accession>
<evidence type="ECO:0000256" key="2">
    <source>
        <dbReference type="ARBA" id="ARBA00022723"/>
    </source>
</evidence>
<keyword evidence="1 6" id="KW-0645">Protease</keyword>
<comment type="similarity">
    <text evidence="6">Belongs to the peptidase M48 family.</text>
</comment>
<dbReference type="OrthoDB" id="7464992at2759"/>
<dbReference type="GO" id="GO:0006515">
    <property type="term" value="P:protein quality control for misfolded or incompletely synthesized proteins"/>
    <property type="evidence" value="ECO:0007669"/>
    <property type="project" value="TreeGrafter"/>
</dbReference>
<evidence type="ECO:0000256" key="6">
    <source>
        <dbReference type="RuleBase" id="RU003983"/>
    </source>
</evidence>
<comment type="cofactor">
    <cofactor evidence="6">
        <name>Zn(2+)</name>
        <dbReference type="ChEBI" id="CHEBI:29105"/>
    </cofactor>
    <text evidence="6">Binds 1 zinc ion per subunit.</text>
</comment>
<protein>
    <recommendedName>
        <fullName evidence="7">Peptidase M48 domain-containing protein</fullName>
    </recommendedName>
</protein>
<dbReference type="InterPro" id="IPR001915">
    <property type="entry name" value="Peptidase_M48"/>
</dbReference>
<dbReference type="Pfam" id="PF01435">
    <property type="entry name" value="Peptidase_M48"/>
    <property type="match status" value="1"/>
</dbReference>
<keyword evidence="5 6" id="KW-0482">Metalloprotease</keyword>
<organism evidence="8 9">
    <name type="scientific">Allomyces macrogynus (strain ATCC 38327)</name>
    <name type="common">Allomyces javanicus var. macrogynus</name>
    <dbReference type="NCBI Taxonomy" id="578462"/>
    <lineage>
        <taxon>Eukaryota</taxon>
        <taxon>Fungi</taxon>
        <taxon>Fungi incertae sedis</taxon>
        <taxon>Blastocladiomycota</taxon>
        <taxon>Blastocladiomycetes</taxon>
        <taxon>Blastocladiales</taxon>
        <taxon>Blastocladiaceae</taxon>
        <taxon>Allomyces</taxon>
    </lineage>
</organism>
<dbReference type="EMBL" id="GG745331">
    <property type="protein sequence ID" value="KNE56881.1"/>
    <property type="molecule type" value="Genomic_DNA"/>
</dbReference>
<gene>
    <name evidence="8" type="ORF">AMAG_02652</name>
</gene>
<reference evidence="9" key="2">
    <citation type="submission" date="2009-11" db="EMBL/GenBank/DDBJ databases">
        <title>The Genome Sequence of Allomyces macrogynus strain ATCC 38327.</title>
        <authorList>
            <consortium name="The Broad Institute Genome Sequencing Platform"/>
            <person name="Russ C."/>
            <person name="Cuomo C."/>
            <person name="Shea T."/>
            <person name="Young S.K."/>
            <person name="Zeng Q."/>
            <person name="Koehrsen M."/>
            <person name="Haas B."/>
            <person name="Borodovsky M."/>
            <person name="Guigo R."/>
            <person name="Alvarado L."/>
            <person name="Berlin A."/>
            <person name="Borenstein D."/>
            <person name="Chen Z."/>
            <person name="Engels R."/>
            <person name="Freedman E."/>
            <person name="Gellesch M."/>
            <person name="Goldberg J."/>
            <person name="Griggs A."/>
            <person name="Gujja S."/>
            <person name="Heiman D."/>
            <person name="Hepburn T."/>
            <person name="Howarth C."/>
            <person name="Jen D."/>
            <person name="Larson L."/>
            <person name="Lewis B."/>
            <person name="Mehta T."/>
            <person name="Park D."/>
            <person name="Pearson M."/>
            <person name="Roberts A."/>
            <person name="Saif S."/>
            <person name="Shenoy N."/>
            <person name="Sisk P."/>
            <person name="Stolte C."/>
            <person name="Sykes S."/>
            <person name="Walk T."/>
            <person name="White J."/>
            <person name="Yandava C."/>
            <person name="Burger G."/>
            <person name="Gray M.W."/>
            <person name="Holland P.W.H."/>
            <person name="King N."/>
            <person name="Lang F.B.F."/>
            <person name="Roger A.J."/>
            <person name="Ruiz-Trillo I."/>
            <person name="Lander E."/>
            <person name="Nusbaum C."/>
        </authorList>
    </citation>
    <scope>NUCLEOTIDE SEQUENCE [LARGE SCALE GENOMIC DNA]</scope>
    <source>
        <strain evidence="9">ATCC 38327</strain>
    </source>
</reference>
<dbReference type="OMA" id="MELWSAN"/>
<dbReference type="Gene3D" id="3.30.2010.10">
    <property type="entry name" value="Metalloproteases ('zincins'), catalytic domain"/>
    <property type="match status" value="1"/>
</dbReference>
<dbReference type="eggNOG" id="KOG2661">
    <property type="taxonomic scope" value="Eukaryota"/>
</dbReference>
<keyword evidence="9" id="KW-1185">Reference proteome</keyword>
<evidence type="ECO:0000256" key="3">
    <source>
        <dbReference type="ARBA" id="ARBA00022801"/>
    </source>
</evidence>
<dbReference type="CDD" id="cd07331">
    <property type="entry name" value="M48C_Oma1_like"/>
    <property type="match status" value="1"/>
</dbReference>
<dbReference type="GO" id="GO:0005743">
    <property type="term" value="C:mitochondrial inner membrane"/>
    <property type="evidence" value="ECO:0007669"/>
    <property type="project" value="TreeGrafter"/>
</dbReference>
<evidence type="ECO:0000256" key="1">
    <source>
        <dbReference type="ARBA" id="ARBA00022670"/>
    </source>
</evidence>
<sequence length="357" mass="40312">MLPVRRSPSVAIIPRRNLAFTNIFVRIGLILAKTHIFDRFRPKDGPWYKDWRIIATGFIISGSGAYYFSHLEEVPFSHRMRFISLSPEAEAKVSEAAYQEIIMQYWPRLLKVDHPLVNVVHKVASDIINAAELADKAEWAVHVVDAPEIPNAMVLPGGKIFVFTGILPICKDEDGLAIVLSHEIAHQLARHTAEQLSLENILTYMRLGLAFFFDLAILDVSAYVTELGIELPFSREMEHEADHIGLLLAAKACYDPAKAVEFWERMAALEAKNADDSEDADVVQFFSTHPATLERIERIQAQLEEAEGHRPESSCDQLKEELDRPNGMAAWIRRAVEKARGKAKHNVEVLFKLEPAK</sequence>
<evidence type="ECO:0000256" key="5">
    <source>
        <dbReference type="ARBA" id="ARBA00023049"/>
    </source>
</evidence>
<keyword evidence="4 6" id="KW-0862">Zinc</keyword>
<name>A0A0L0S387_ALLM3</name>
<dbReference type="PANTHER" id="PTHR22726:SF1">
    <property type="entry name" value="METALLOENDOPEPTIDASE OMA1, MITOCHONDRIAL"/>
    <property type="match status" value="1"/>
</dbReference>
<proteinExistence type="inferred from homology"/>
<dbReference type="AlphaFoldDB" id="A0A0L0S387"/>
<dbReference type="Proteomes" id="UP000054350">
    <property type="component" value="Unassembled WGS sequence"/>
</dbReference>
<evidence type="ECO:0000259" key="7">
    <source>
        <dbReference type="Pfam" id="PF01435"/>
    </source>
</evidence>
<keyword evidence="2" id="KW-0479">Metal-binding</keyword>
<dbReference type="STRING" id="578462.A0A0L0S387"/>
<dbReference type="GO" id="GO:0046872">
    <property type="term" value="F:metal ion binding"/>
    <property type="evidence" value="ECO:0007669"/>
    <property type="project" value="UniProtKB-KW"/>
</dbReference>
<evidence type="ECO:0000313" key="9">
    <source>
        <dbReference type="Proteomes" id="UP000054350"/>
    </source>
</evidence>
<keyword evidence="3 6" id="KW-0378">Hydrolase</keyword>